<dbReference type="Pfam" id="PF04773">
    <property type="entry name" value="FecR"/>
    <property type="match status" value="1"/>
</dbReference>
<evidence type="ECO:0000313" key="4">
    <source>
        <dbReference type="EMBL" id="SDN20917.1"/>
    </source>
</evidence>
<dbReference type="PIRSF" id="PIRSF018266">
    <property type="entry name" value="FecR"/>
    <property type="match status" value="1"/>
</dbReference>
<feature type="domain" description="Protein FecR C-terminal" evidence="3">
    <location>
        <begin position="308"/>
        <end position="376"/>
    </location>
</feature>
<dbReference type="Gene3D" id="2.60.120.1440">
    <property type="match status" value="1"/>
</dbReference>
<dbReference type="EMBL" id="FNGY01000006">
    <property type="protein sequence ID" value="SDN20917.1"/>
    <property type="molecule type" value="Genomic_DNA"/>
</dbReference>
<evidence type="ECO:0000259" key="2">
    <source>
        <dbReference type="Pfam" id="PF04773"/>
    </source>
</evidence>
<reference evidence="5" key="1">
    <citation type="submission" date="2016-10" db="EMBL/GenBank/DDBJ databases">
        <authorList>
            <person name="Varghese N."/>
            <person name="Submissions S."/>
        </authorList>
    </citation>
    <scope>NUCLEOTIDE SEQUENCE [LARGE SCALE GENOMIC DNA]</scope>
    <source>
        <strain evidence="5">DSM 19110</strain>
    </source>
</reference>
<dbReference type="OrthoDB" id="1099963at2"/>
<keyword evidence="1" id="KW-0472">Membrane</keyword>
<dbReference type="RefSeq" id="WP_083361946.1">
    <property type="nucleotide sequence ID" value="NZ_FNGY01000006.1"/>
</dbReference>
<dbReference type="InterPro" id="IPR032508">
    <property type="entry name" value="FecR_C"/>
</dbReference>
<dbReference type="InterPro" id="IPR012373">
    <property type="entry name" value="Ferrdict_sens_TM"/>
</dbReference>
<evidence type="ECO:0000256" key="1">
    <source>
        <dbReference type="SAM" id="Phobius"/>
    </source>
</evidence>
<dbReference type="Gene3D" id="3.55.50.30">
    <property type="match status" value="1"/>
</dbReference>
<dbReference type="Proteomes" id="UP000183200">
    <property type="component" value="Unassembled WGS sequence"/>
</dbReference>
<keyword evidence="5" id="KW-1185">Reference proteome</keyword>
<gene>
    <name evidence="4" type="ORF">SAMN05421820_106478</name>
</gene>
<feature type="transmembrane region" description="Helical" evidence="1">
    <location>
        <begin position="67"/>
        <end position="89"/>
    </location>
</feature>
<dbReference type="AlphaFoldDB" id="A0A1G9ZIL0"/>
<dbReference type="InterPro" id="IPR006860">
    <property type="entry name" value="FecR"/>
</dbReference>
<organism evidence="4 5">
    <name type="scientific">Pedobacter steynii</name>
    <dbReference type="NCBI Taxonomy" id="430522"/>
    <lineage>
        <taxon>Bacteria</taxon>
        <taxon>Pseudomonadati</taxon>
        <taxon>Bacteroidota</taxon>
        <taxon>Sphingobacteriia</taxon>
        <taxon>Sphingobacteriales</taxon>
        <taxon>Sphingobacteriaceae</taxon>
        <taxon>Pedobacter</taxon>
    </lineage>
</organism>
<dbReference type="Pfam" id="PF16344">
    <property type="entry name" value="FecR_C"/>
    <property type="match status" value="1"/>
</dbReference>
<protein>
    <submittedName>
        <fullName evidence="4">FecR protein</fullName>
    </submittedName>
</protein>
<accession>A0A1G9ZIL0</accession>
<dbReference type="GO" id="GO:0016989">
    <property type="term" value="F:sigma factor antagonist activity"/>
    <property type="evidence" value="ECO:0007669"/>
    <property type="project" value="TreeGrafter"/>
</dbReference>
<evidence type="ECO:0000313" key="5">
    <source>
        <dbReference type="Proteomes" id="UP000183200"/>
    </source>
</evidence>
<name>A0A1G9ZIL0_9SPHI</name>
<dbReference type="PANTHER" id="PTHR30273">
    <property type="entry name" value="PERIPLASMIC SIGNAL SENSOR AND SIGMA FACTOR ACTIVATOR FECR-RELATED"/>
    <property type="match status" value="1"/>
</dbReference>
<sequence>MPGLNENYKKKLINRYVAGEATEDELLAFFGLLTTNDLDLLIEEHMSLEIGSILQEKQITKNHKKNLWKYPAAAAILLLLGWGSFNLFYKTPVKQQIAKNQRYDVRPGGNKAILTLADGKKIILNGAQNGKLADQGNVIINKTGNGQLVYHAEATSNAQTTAYNFIEVPPGGQYKLTLSDGTRVWLNAASTLRYPTSFSGNERKVELTGEGYFEVVHHSKSPFRVVTKGQIVEDIGTHFNINAYFDEQSIKTTLVEGAVKVSTSGASSDSEHKATILKPGQQSSLKGSRIEIRTVDIENMIAWKNGQFNFNNDNLGNIMRQISRWYDMEVVFENEKSKEKILSGIITRSVSISELLHMLERTGEVKAKINDHKIIILDL</sequence>
<feature type="domain" description="FecR protein" evidence="2">
    <location>
        <begin position="166"/>
        <end position="260"/>
    </location>
</feature>
<keyword evidence="1" id="KW-1133">Transmembrane helix</keyword>
<evidence type="ECO:0000259" key="3">
    <source>
        <dbReference type="Pfam" id="PF16344"/>
    </source>
</evidence>
<dbReference type="PANTHER" id="PTHR30273:SF2">
    <property type="entry name" value="PROTEIN FECR"/>
    <property type="match status" value="1"/>
</dbReference>
<keyword evidence="1" id="KW-0812">Transmembrane</keyword>
<proteinExistence type="predicted"/>